<feature type="region of interest" description="Disordered" evidence="1">
    <location>
        <begin position="1"/>
        <end position="58"/>
    </location>
</feature>
<proteinExistence type="predicted"/>
<dbReference type="EMBL" id="CADCTW010000203">
    <property type="protein sequence ID" value="CAA9360877.1"/>
    <property type="molecule type" value="Genomic_DNA"/>
</dbReference>
<evidence type="ECO:0000256" key="1">
    <source>
        <dbReference type="SAM" id="MobiDB-lite"/>
    </source>
</evidence>
<feature type="compositionally biased region" description="Low complexity" evidence="1">
    <location>
        <begin position="23"/>
        <end position="33"/>
    </location>
</feature>
<reference evidence="2" key="1">
    <citation type="submission" date="2020-02" db="EMBL/GenBank/DDBJ databases">
        <authorList>
            <person name="Meier V. D."/>
        </authorList>
    </citation>
    <scope>NUCLEOTIDE SEQUENCE</scope>
    <source>
        <strain evidence="2">AVDCRST_MAG68</strain>
    </source>
</reference>
<sequence>DGCPPRCTDAAQRRCQPGGGDPAAGPGARGPDASLLRHAGNHLPGAGRKRSANKKLDL</sequence>
<feature type="compositionally biased region" description="Basic residues" evidence="1">
    <location>
        <begin position="47"/>
        <end position="58"/>
    </location>
</feature>
<accession>A0A6J4MKT2</accession>
<name>A0A6J4MKT2_9BACT</name>
<organism evidence="2">
    <name type="scientific">uncultured Gemmatimonadota bacterium</name>
    <dbReference type="NCBI Taxonomy" id="203437"/>
    <lineage>
        <taxon>Bacteria</taxon>
        <taxon>Pseudomonadati</taxon>
        <taxon>Gemmatimonadota</taxon>
        <taxon>environmental samples</taxon>
    </lineage>
</organism>
<evidence type="ECO:0000313" key="2">
    <source>
        <dbReference type="EMBL" id="CAA9360877.1"/>
    </source>
</evidence>
<protein>
    <submittedName>
        <fullName evidence="2">Uncharacterized protein</fullName>
    </submittedName>
</protein>
<feature type="non-terminal residue" evidence="2">
    <location>
        <position position="1"/>
    </location>
</feature>
<feature type="non-terminal residue" evidence="2">
    <location>
        <position position="58"/>
    </location>
</feature>
<gene>
    <name evidence="2" type="ORF">AVDCRST_MAG68-4773</name>
</gene>
<dbReference type="AlphaFoldDB" id="A0A6J4MKT2"/>